<evidence type="ECO:0000313" key="1">
    <source>
        <dbReference type="EMBL" id="QHU21641.1"/>
    </source>
</evidence>
<proteinExistence type="predicted"/>
<reference evidence="1" key="1">
    <citation type="journal article" date="2020" name="Nature">
        <title>Giant virus diversity and host interactions through global metagenomics.</title>
        <authorList>
            <person name="Schulz F."/>
            <person name="Roux S."/>
            <person name="Paez-Espino D."/>
            <person name="Jungbluth S."/>
            <person name="Walsh D.A."/>
            <person name="Denef V.J."/>
            <person name="McMahon K.D."/>
            <person name="Konstantinidis K.T."/>
            <person name="Eloe-Fadrosh E.A."/>
            <person name="Kyrpides N.C."/>
            <person name="Woyke T."/>
        </authorList>
    </citation>
    <scope>NUCLEOTIDE SEQUENCE</scope>
    <source>
        <strain evidence="1">GVMAG-S-3300013094-109</strain>
    </source>
</reference>
<evidence type="ECO:0008006" key="2">
    <source>
        <dbReference type="Google" id="ProtNLM"/>
    </source>
</evidence>
<dbReference type="AlphaFoldDB" id="A0A6C0KWK6"/>
<accession>A0A6C0KWK6</accession>
<name>A0A6C0KWK6_9ZZZZ</name>
<protein>
    <recommendedName>
        <fullName evidence="2">J domain-containing protein</fullName>
    </recommendedName>
</protein>
<organism evidence="1">
    <name type="scientific">viral metagenome</name>
    <dbReference type="NCBI Taxonomy" id="1070528"/>
    <lineage>
        <taxon>unclassified sequences</taxon>
        <taxon>metagenomes</taxon>
        <taxon>organismal metagenomes</taxon>
    </lineage>
</organism>
<sequence length="310" mass="36679">MTTKSTDLDISNYNLQEILEIFKIYDSDFTETDLKRAKQMVLKTHPDKSKLPPEYFIFFSKAYKTLFSIWEFRSKSERSPSNENTDYISATLNHSEEEKRELLDTFFDSNKKLKKTKDFNNWFNKEFEKNRLISETQEKGYGDWLKSEEEQPAFKTSEANMASDFERLKREARSLTVYQDVQEIDSYGGSLNSSELSLNAPQHFNSDLFSPLQYQDLQKAHTETVIPVTEEDYENTQKFNNVNEFMAHRNAQTHNMKPLSEQQALDYLKNRDKKEDQNAVRRAYDLAKQTEEAQRRQQGFWSNIKLLHNK</sequence>
<dbReference type="EMBL" id="MN740991">
    <property type="protein sequence ID" value="QHU21641.1"/>
    <property type="molecule type" value="Genomic_DNA"/>
</dbReference>